<keyword evidence="3" id="KW-0732">Signal</keyword>
<dbReference type="Pfam" id="PF00245">
    <property type="entry name" value="Alk_phosphatase"/>
    <property type="match status" value="1"/>
</dbReference>
<name>A0ABT5VPF4_9BACT</name>
<dbReference type="SUPFAM" id="SSF53649">
    <property type="entry name" value="Alkaline phosphatase-like"/>
    <property type="match status" value="1"/>
</dbReference>
<dbReference type="InterPro" id="IPR001952">
    <property type="entry name" value="Alkaline_phosphatase"/>
</dbReference>
<evidence type="ECO:0000313" key="4">
    <source>
        <dbReference type="EMBL" id="MDE5417303.1"/>
    </source>
</evidence>
<reference evidence="4 5" key="1">
    <citation type="submission" date="2022-01" db="EMBL/GenBank/DDBJ databases">
        <title>Labilibaculum sp. nov, a marine bacterium isolated from Antarctica.</title>
        <authorList>
            <person name="Dai W."/>
        </authorList>
    </citation>
    <scope>NUCLEOTIDE SEQUENCE [LARGE SCALE GENOMIC DNA]</scope>
    <source>
        <strain evidence="4 5">DW002</strain>
    </source>
</reference>
<gene>
    <name evidence="4" type="ORF">L3049_04715</name>
</gene>
<keyword evidence="1" id="KW-0597">Phosphoprotein</keyword>
<evidence type="ECO:0000256" key="1">
    <source>
        <dbReference type="ARBA" id="ARBA00022553"/>
    </source>
</evidence>
<keyword evidence="5" id="KW-1185">Reference proteome</keyword>
<dbReference type="Proteomes" id="UP001528920">
    <property type="component" value="Unassembled WGS sequence"/>
</dbReference>
<proteinExistence type="inferred from homology"/>
<dbReference type="PANTHER" id="PTHR11596">
    <property type="entry name" value="ALKALINE PHOSPHATASE"/>
    <property type="match status" value="1"/>
</dbReference>
<evidence type="ECO:0000256" key="2">
    <source>
        <dbReference type="RuleBase" id="RU003946"/>
    </source>
</evidence>
<dbReference type="Gene3D" id="1.10.60.40">
    <property type="match status" value="1"/>
</dbReference>
<dbReference type="RefSeq" id="WP_275108642.1">
    <property type="nucleotide sequence ID" value="NZ_JAKJSC010000001.1"/>
</dbReference>
<comment type="caution">
    <text evidence="4">The sequence shown here is derived from an EMBL/GenBank/DDBJ whole genome shotgun (WGS) entry which is preliminary data.</text>
</comment>
<dbReference type="Gene3D" id="3.40.720.10">
    <property type="entry name" value="Alkaline Phosphatase, subunit A"/>
    <property type="match status" value="1"/>
</dbReference>
<dbReference type="SMART" id="SM00098">
    <property type="entry name" value="alkPPc"/>
    <property type="match status" value="1"/>
</dbReference>
<dbReference type="CDD" id="cd16012">
    <property type="entry name" value="ALP"/>
    <property type="match status" value="1"/>
</dbReference>
<feature type="chain" id="PRO_5046115269" evidence="3">
    <location>
        <begin position="26"/>
        <end position="509"/>
    </location>
</feature>
<evidence type="ECO:0000256" key="3">
    <source>
        <dbReference type="SAM" id="SignalP"/>
    </source>
</evidence>
<dbReference type="EMBL" id="JAKJSC010000001">
    <property type="protein sequence ID" value="MDE5417303.1"/>
    <property type="molecule type" value="Genomic_DNA"/>
</dbReference>
<organism evidence="4 5">
    <name type="scientific">Paralabilibaculum antarcticum</name>
    <dbReference type="NCBI Taxonomy" id="2912572"/>
    <lineage>
        <taxon>Bacteria</taxon>
        <taxon>Pseudomonadati</taxon>
        <taxon>Bacteroidota</taxon>
        <taxon>Bacteroidia</taxon>
        <taxon>Marinilabiliales</taxon>
        <taxon>Marinifilaceae</taxon>
        <taxon>Paralabilibaculum</taxon>
    </lineage>
</organism>
<protein>
    <submittedName>
        <fullName evidence="4">Alkaline phosphatase</fullName>
    </submittedName>
</protein>
<sequence>MLHYTNKLKPILAILLVCVAFVSTAQPSERENYKGKTPKYIFYFIGDGMGLSQSNAAEAYLGAIEGNSPIKQLNMNSFPTQGFYTTYATDRFITGSAAAGTALATGHKTSISTISMAADRLTPLKTIAEIAKEKNYKVGIVSSVSIDHATPATFYAHQPTRNMYYKISLDLSKSGFNYFAGGGLKHPEGDGEVNVNAKNSMSNFGMGSEKEILKKEPNSISVAKSRGYRVVNTLEGFKNLKKGDDKIIATAPNLSGGSALPYFIDQQNGADISLAEFTQKGIELLDNPKGFFMMVEGGKIDWASHANDAATVIKEVIQLDMAVEKALNFYKKHPKETLILVAGDHETGGLALGFAGSHYVSAFGLLQHQNISYEGFSSKIAEYKKEQKENAKFSDALEMVKTHFGLGDASKGLELSAFEIEQLKTAFEKSMTYNKEMKKEDQFYLLYGSYDPFTVTACHILSHKAGIGWTSYSHTAAPIPIRAIGVGAELFNGFYDNTDVPKNLMKLIE</sequence>
<feature type="signal peptide" evidence="3">
    <location>
        <begin position="1"/>
        <end position="25"/>
    </location>
</feature>
<comment type="similarity">
    <text evidence="2">Belongs to the alkaline phosphatase family.</text>
</comment>
<dbReference type="InterPro" id="IPR017850">
    <property type="entry name" value="Alkaline_phosphatase_core_sf"/>
</dbReference>
<accession>A0ABT5VPF4</accession>
<dbReference type="PANTHER" id="PTHR11596:SF5">
    <property type="entry name" value="ALKALINE PHOSPHATASE"/>
    <property type="match status" value="1"/>
</dbReference>
<evidence type="ECO:0000313" key="5">
    <source>
        <dbReference type="Proteomes" id="UP001528920"/>
    </source>
</evidence>
<dbReference type="PRINTS" id="PR00113">
    <property type="entry name" value="ALKPHPHTASE"/>
</dbReference>